<gene>
    <name evidence="1" type="ORF">M5D96_000890</name>
</gene>
<sequence>MISKVFLIVRAVQRSRVSRISHAHQPTMMTNPWHGVQVHFCHSAENPRHHLPSSFWREKENTACLCFFNLKI</sequence>
<dbReference type="EMBL" id="JAMKOV010000001">
    <property type="protein sequence ID" value="KAI8044719.1"/>
    <property type="molecule type" value="Genomic_DNA"/>
</dbReference>
<protein>
    <submittedName>
        <fullName evidence="1">Uncharacterized protein</fullName>
    </submittedName>
</protein>
<evidence type="ECO:0000313" key="1">
    <source>
        <dbReference type="EMBL" id="KAI8044719.1"/>
    </source>
</evidence>
<comment type="caution">
    <text evidence="1">The sequence shown here is derived from an EMBL/GenBank/DDBJ whole genome shotgun (WGS) entry which is preliminary data.</text>
</comment>
<proteinExistence type="predicted"/>
<dbReference type="AlphaFoldDB" id="A0A9Q0BUX0"/>
<evidence type="ECO:0000313" key="2">
    <source>
        <dbReference type="Proteomes" id="UP001059596"/>
    </source>
</evidence>
<accession>A0A9Q0BUX0</accession>
<reference evidence="1" key="1">
    <citation type="journal article" date="2023" name="Genome Biol. Evol.">
        <title>Long-read-based Genome Assembly of Drosophila gunungcola Reveals Fewer Chemosensory Genes in Flower-breeding Species.</title>
        <authorList>
            <person name="Negi A."/>
            <person name="Liao B.Y."/>
            <person name="Yeh S.D."/>
        </authorList>
    </citation>
    <scope>NUCLEOTIDE SEQUENCE</scope>
    <source>
        <strain evidence="1">Sukarami</strain>
    </source>
</reference>
<organism evidence="1 2">
    <name type="scientific">Drosophila gunungcola</name>
    <name type="common">fruit fly</name>
    <dbReference type="NCBI Taxonomy" id="103775"/>
    <lineage>
        <taxon>Eukaryota</taxon>
        <taxon>Metazoa</taxon>
        <taxon>Ecdysozoa</taxon>
        <taxon>Arthropoda</taxon>
        <taxon>Hexapoda</taxon>
        <taxon>Insecta</taxon>
        <taxon>Pterygota</taxon>
        <taxon>Neoptera</taxon>
        <taxon>Endopterygota</taxon>
        <taxon>Diptera</taxon>
        <taxon>Brachycera</taxon>
        <taxon>Muscomorpha</taxon>
        <taxon>Ephydroidea</taxon>
        <taxon>Drosophilidae</taxon>
        <taxon>Drosophila</taxon>
        <taxon>Sophophora</taxon>
    </lineage>
</organism>
<keyword evidence="2" id="KW-1185">Reference proteome</keyword>
<dbReference type="Proteomes" id="UP001059596">
    <property type="component" value="Chromosome 3R"/>
</dbReference>
<name>A0A9Q0BUX0_9MUSC</name>